<dbReference type="PROSITE" id="PS51194">
    <property type="entry name" value="HELICASE_CTER"/>
    <property type="match status" value="1"/>
</dbReference>
<dbReference type="PANTHER" id="PTHR47396:SF1">
    <property type="entry name" value="ATP-DEPENDENT HELICASE IRC3-RELATED"/>
    <property type="match status" value="1"/>
</dbReference>
<keyword evidence="3" id="KW-0547">Nucleotide-binding</keyword>
<dbReference type="Pfam" id="PF00271">
    <property type="entry name" value="Helicase_C"/>
    <property type="match status" value="1"/>
</dbReference>
<reference evidence="3" key="1">
    <citation type="submission" date="2018-08" db="EMBL/GenBank/DDBJ databases">
        <title>Murine metabolic-syndrome-specific gut microbial biobank.</title>
        <authorList>
            <person name="Liu C."/>
        </authorList>
    </citation>
    <scope>NUCLEOTIDE SEQUENCE [LARGE SCALE GENOMIC DNA]</scope>
    <source>
        <strain evidence="3">Z82</strain>
    </source>
</reference>
<dbReference type="InterPro" id="IPR039442">
    <property type="entry name" value="Mrr-like_dom"/>
</dbReference>
<dbReference type="SUPFAM" id="SSF52540">
    <property type="entry name" value="P-loop containing nucleoside triphosphate hydrolases"/>
    <property type="match status" value="1"/>
</dbReference>
<dbReference type="Gene3D" id="3.40.50.150">
    <property type="entry name" value="Vaccinia Virus protein VP39"/>
    <property type="match status" value="1"/>
</dbReference>
<dbReference type="InterPro" id="IPR011335">
    <property type="entry name" value="Restrct_endonuc-II-like"/>
</dbReference>
<dbReference type="InterPro" id="IPR027417">
    <property type="entry name" value="P-loop_NTPase"/>
</dbReference>
<dbReference type="EMBL" id="QWKH01000005">
    <property type="protein sequence ID" value="NBI33751.1"/>
    <property type="molecule type" value="Genomic_DNA"/>
</dbReference>
<keyword evidence="3" id="KW-0378">Hydrolase</keyword>
<dbReference type="InterPro" id="IPR053980">
    <property type="entry name" value="ISP_coupler"/>
</dbReference>
<keyword evidence="3" id="KW-0347">Helicase</keyword>
<dbReference type="InterPro" id="IPR006935">
    <property type="entry name" value="Helicase/UvrB_N"/>
</dbReference>
<feature type="domain" description="Helicase ATP-binding" evidence="1">
    <location>
        <begin position="199"/>
        <end position="405"/>
    </location>
</feature>
<dbReference type="InterPro" id="IPR050742">
    <property type="entry name" value="Helicase_Restrict-Modif_Enz"/>
</dbReference>
<dbReference type="Gene3D" id="3.40.50.300">
    <property type="entry name" value="P-loop containing nucleotide triphosphate hydrolases"/>
    <property type="match status" value="2"/>
</dbReference>
<dbReference type="GO" id="GO:0032259">
    <property type="term" value="P:methylation"/>
    <property type="evidence" value="ECO:0007669"/>
    <property type="project" value="InterPro"/>
</dbReference>
<dbReference type="PRINTS" id="PR00507">
    <property type="entry name" value="N12N6MTFRASE"/>
</dbReference>
<dbReference type="SUPFAM" id="SSF52980">
    <property type="entry name" value="Restriction endonuclease-like"/>
    <property type="match status" value="1"/>
</dbReference>
<dbReference type="GO" id="GO:0008168">
    <property type="term" value="F:methyltransferase activity"/>
    <property type="evidence" value="ECO:0007669"/>
    <property type="project" value="InterPro"/>
</dbReference>
<dbReference type="Pfam" id="PF04851">
    <property type="entry name" value="ResIII"/>
    <property type="match status" value="1"/>
</dbReference>
<organism evidence="3">
    <name type="scientific">Muribaculaceae bacterium Z82</name>
    <dbReference type="NCBI Taxonomy" id="2304548"/>
    <lineage>
        <taxon>Bacteria</taxon>
        <taxon>Pseudomonadati</taxon>
        <taxon>Bacteroidota</taxon>
        <taxon>Bacteroidia</taxon>
        <taxon>Bacteroidales</taxon>
        <taxon>Muribaculaceae</taxon>
    </lineage>
</organism>
<dbReference type="Pfam" id="PF22240">
    <property type="entry name" value="ISP_coupler"/>
    <property type="match status" value="1"/>
</dbReference>
<dbReference type="PROSITE" id="PS51192">
    <property type="entry name" value="HELICASE_ATP_BIND_1"/>
    <property type="match status" value="1"/>
</dbReference>
<dbReference type="GO" id="GO:0005829">
    <property type="term" value="C:cytosol"/>
    <property type="evidence" value="ECO:0007669"/>
    <property type="project" value="TreeGrafter"/>
</dbReference>
<evidence type="ECO:0000259" key="2">
    <source>
        <dbReference type="PROSITE" id="PS51194"/>
    </source>
</evidence>
<dbReference type="SMART" id="SM00490">
    <property type="entry name" value="HELICc"/>
    <property type="match status" value="1"/>
</dbReference>
<dbReference type="GO" id="GO:0003677">
    <property type="term" value="F:DNA binding"/>
    <property type="evidence" value="ECO:0007669"/>
    <property type="project" value="InterPro"/>
</dbReference>
<keyword evidence="3" id="KW-0067">ATP-binding</keyword>
<dbReference type="CDD" id="cd18785">
    <property type="entry name" value="SF2_C"/>
    <property type="match status" value="1"/>
</dbReference>
<comment type="caution">
    <text evidence="3">The sequence shown here is derived from an EMBL/GenBank/DDBJ whole genome shotgun (WGS) entry which is preliminary data.</text>
</comment>
<dbReference type="GO" id="GO:0004386">
    <property type="term" value="F:helicase activity"/>
    <property type="evidence" value="ECO:0007669"/>
    <property type="project" value="UniProtKB-KW"/>
</dbReference>
<protein>
    <submittedName>
        <fullName evidence="3">Helicase</fullName>
    </submittedName>
</protein>
<dbReference type="SUPFAM" id="SSF53335">
    <property type="entry name" value="S-adenosyl-L-methionine-dependent methyltransferases"/>
    <property type="match status" value="1"/>
</dbReference>
<dbReference type="InterPro" id="IPR001650">
    <property type="entry name" value="Helicase_C-like"/>
</dbReference>
<dbReference type="Pfam" id="PF13156">
    <property type="entry name" value="Mrr_cat_2"/>
    <property type="match status" value="1"/>
</dbReference>
<evidence type="ECO:0000313" key="3">
    <source>
        <dbReference type="EMBL" id="NBI33751.1"/>
    </source>
</evidence>
<dbReference type="InterPro" id="IPR014001">
    <property type="entry name" value="Helicase_ATP-bd"/>
</dbReference>
<dbReference type="PANTHER" id="PTHR47396">
    <property type="entry name" value="TYPE I RESTRICTION ENZYME ECOKI R PROTEIN"/>
    <property type="match status" value="1"/>
</dbReference>
<name>A0A7C9P598_9BACT</name>
<dbReference type="SMART" id="SM00487">
    <property type="entry name" value="DEXDc"/>
    <property type="match status" value="1"/>
</dbReference>
<accession>A0A7C9P598</accession>
<dbReference type="InterPro" id="IPR041635">
    <property type="entry name" value="Type_ISP_LLaBIII_C"/>
</dbReference>
<gene>
    <name evidence="3" type="ORF">D1639_01600</name>
</gene>
<dbReference type="GO" id="GO:0005524">
    <property type="term" value="F:ATP binding"/>
    <property type="evidence" value="ECO:0007669"/>
    <property type="project" value="InterPro"/>
</dbReference>
<proteinExistence type="predicted"/>
<dbReference type="Pfam" id="PF18135">
    <property type="entry name" value="Type_ISP_C"/>
    <property type="match status" value="2"/>
</dbReference>
<dbReference type="PROSITE" id="PS00092">
    <property type="entry name" value="N6_MTASE"/>
    <property type="match status" value="1"/>
</dbReference>
<dbReference type="InterPro" id="IPR029063">
    <property type="entry name" value="SAM-dependent_MTases_sf"/>
</dbReference>
<sequence length="1735" mass="195117">MALEDKEPSKVKASSSSYKTVYEALAPIFAESLTAKEKGTKYEALCVYFLQADPFWSQFYRRVGTLEQAATWPDSPVYGESNDIGIDLFAQTAASGEWHAIQCKCYDPDKPLTKGVCDSFFAALMNRDDIADWLIMTSAGGAGRNLEAQMSGDFSRFIDTAKMAASALDWSRFIEGLPPEERETYEPLPHQREAIDSVLSAFGEHDRCKAIMACGTGKTLMSLRLTEEWLNGNPGTVLFCAPSISLVGQSMREWMAQTRIPMSPLVVCSDSKASRRGGEDSMPMTLADFEYPATTNPESLMRSYKAHRKSNPDGVVVVFSTYQSIDVVHQAQTLGLPEFDLIVCDEAHRTTGNALPGVSKTEASAFMKVHYNENVKAKKRLYMTATPRIYGETAKRKGAEEDYTIASMDDESIYGPVAYQIKFGEAVEKKLLTDYKVVVLTVQEDALSDRLPSLESDQGVNARLLEPSDIGKIVGCWKGLMDHGEGAPQDATGLGDMLVVDDMDNVSAEAVPLHRAVGFCSTIDASKTICEAFTQIVEEYAGEKPEALPLVCNLKHVDGTMPADRRARNIAWLGEDVADDECRILTNARCLAEGIDVPNLDAVIFFNAKNSTVDVVQAVGRVMRRAEGKRFGYIILPIFVPAGMTPEEALDDSKVFANVWSILQALRSHDERIEAKVNALALHQEAAKNTYSGATDHKGWDEGLETRKEAEQRKAAEIAKGVQLRLSLYPVERWEKAVKTQLVRKCGTRIYWDEWAEDVARIAARHIERIDALVKNDEDVKSQFDVFLKGLRDSLNPGITENEAVQMIAQHIITIPVFEALFGDYEFAKSNPVSIAINTFLASLQGRRLDEASDEEVLKDVYASVRRRAAMVRTDTARQQLIRDLYEKFFKVAFKATSDKMGVVYTPTEIIDYILRETDRVLRREFGCGLADEGVHILDPFAGTGSFMAHLIESDLIPDDKLGYKYRNELHSNEILLLAYYIMTVNIEHAYHSRMQRERERASLPHDVDGAVAYEPFPGAVLTDTFQMTEGNDTLDVEVFTDNSERVLQQNALDIRVIVGNPPYSVGQRSANDNNANESYPTLDAHIASTYAASTNATNKNSLYDSYIRAFRWASDRMGREGVICFVSNAGWVDGRAMDGMRKCLAEEFDSVHVFHLRGNALTSGEERRKEKDNVFGQGTRTPIAITMLVKSSLAKERGIFFHDIGDYLTREEKLAIVRAAAQEGIDDWQRIAPDRHGDWLNQRDESWYDFAPLGLEKRKAPLGMFELWSRGFSTGRDAWIYSFNPVPLSENMERLISCYNDERRRYKDAREPGRVDDFVDKDPKRIKWNRSLMDELKRDESIEFDKGLIRPVMYRPFCKQWIYAEYKCIDRPYQQPRLFPLAASEGKKVDMTYQQPMPSSRAEKGGSTGPTNNTSSLLPNLVIDVSDRGCLMTDFIPDLEVIHHGQCFPLYWYEDLGEGAASGFGAQGRLFSAPGQLSFDDMLAPPCDDAEAGGQAQAKLRYKRHDAITDEALSVFRSVYPRVFVGRKKKEGGEELTKEDIFFYVYGILHSPEYRRRFQANLQKELPRIPFARDFAAFCHAGRELAYWHLNYEEIEPYPLEEEGDSVNPGRTEKMRFGKCKKDEEHPKGEDRTVLQVAENLTLKGIPEEVYGYVVNGKSAIGWLMDRYCVTVDKASGIVNDPNAYSDDPRYIVDLVKRVVRVSLETNLIVNALPPLNELPQPANWPFAWRAKGS</sequence>
<feature type="domain" description="Helicase C-terminal" evidence="2">
    <location>
        <begin position="498"/>
        <end position="681"/>
    </location>
</feature>
<dbReference type="GO" id="GO:0016787">
    <property type="term" value="F:hydrolase activity"/>
    <property type="evidence" value="ECO:0007669"/>
    <property type="project" value="InterPro"/>
</dbReference>
<evidence type="ECO:0000259" key="1">
    <source>
        <dbReference type="PROSITE" id="PS51192"/>
    </source>
</evidence>
<dbReference type="InterPro" id="IPR002052">
    <property type="entry name" value="DNA_methylase_N6_adenine_CS"/>
</dbReference>